<sequence>MQNVPNIFQSVIVLAITSLLLLALPVIAALVWRRRAKPSFVPLFLGAAGFLLFARVLELGVHMVCIVMDNPVSRTILSSTPLYVLYGASMAGIFEECGRYVFLRFTMKKHRGREDYVMYGIGHGGIEVFVILMGILSYLVTAVLLMLQGPEATGKMLDPTGAGNIGPALEAAASFGPMMGLLNIVERVLVMSAHISLTLVVAYGLDTGKSRLYLPLAILAHALVDVFAALYQRGAVSMLLCEGWVLLWAVLLAVWAVRLYKKLNTSPANS</sequence>
<evidence type="ECO:0000256" key="1">
    <source>
        <dbReference type="SAM" id="Phobius"/>
    </source>
</evidence>
<keyword evidence="1" id="KW-0812">Transmembrane</keyword>
<name>A0A1Z2XUK5_9FIRM</name>
<dbReference type="EMBL" id="CP021422">
    <property type="protein sequence ID" value="ASB42136.1"/>
    <property type="molecule type" value="Genomic_DNA"/>
</dbReference>
<feature type="transmembrane region" description="Helical" evidence="1">
    <location>
        <begin position="43"/>
        <end position="63"/>
    </location>
</feature>
<evidence type="ECO:0000313" key="4">
    <source>
        <dbReference type="Proteomes" id="UP000196710"/>
    </source>
</evidence>
<accession>A0A1Z2XUK5</accession>
<reference evidence="3 5" key="3">
    <citation type="submission" date="2020-11" db="EMBL/GenBank/DDBJ databases">
        <title>Closed and high quality bacterial genomes of the OMM12 community.</title>
        <authorList>
            <person name="Marbouty M."/>
            <person name="Lamy-Besnier Q."/>
            <person name="Debarbieux L."/>
            <person name="Koszul R."/>
        </authorList>
    </citation>
    <scope>NUCLEOTIDE SEQUENCE [LARGE SCALE GENOMIC DNA]</scope>
    <source>
        <strain evidence="3 5">KB18</strain>
    </source>
</reference>
<feature type="transmembrane region" description="Helical" evidence="1">
    <location>
        <begin position="184"/>
        <end position="205"/>
    </location>
</feature>
<dbReference type="Proteomes" id="UP000196710">
    <property type="component" value="Chromosome"/>
</dbReference>
<feature type="transmembrane region" description="Helical" evidence="1">
    <location>
        <begin position="83"/>
        <end position="103"/>
    </location>
</feature>
<dbReference type="RefSeq" id="WP_066538570.1">
    <property type="nucleotide sequence ID" value="NZ_CAQWLO010000046.1"/>
</dbReference>
<keyword evidence="4" id="KW-1185">Reference proteome</keyword>
<evidence type="ECO:0000313" key="2">
    <source>
        <dbReference type="EMBL" id="ASB42136.1"/>
    </source>
</evidence>
<dbReference type="Proteomes" id="UP000596035">
    <property type="component" value="Chromosome"/>
</dbReference>
<evidence type="ECO:0000313" key="5">
    <source>
        <dbReference type="Proteomes" id="UP000596035"/>
    </source>
</evidence>
<dbReference type="EMBL" id="CP065321">
    <property type="protein sequence ID" value="QQR31407.1"/>
    <property type="molecule type" value="Genomic_DNA"/>
</dbReference>
<dbReference type="KEGG" id="amur:ADH66_16585"/>
<dbReference type="Pfam" id="PF10086">
    <property type="entry name" value="YhfC"/>
    <property type="match status" value="1"/>
</dbReference>
<proteinExistence type="predicted"/>
<protein>
    <submittedName>
        <fullName evidence="3">YhfC family intramembrane metalloprotease</fullName>
    </submittedName>
</protein>
<keyword evidence="3" id="KW-0482">Metalloprotease</keyword>
<dbReference type="InterPro" id="IPR011397">
    <property type="entry name" value="YhfC"/>
</dbReference>
<keyword evidence="1" id="KW-1133">Transmembrane helix</keyword>
<dbReference type="GO" id="GO:0008237">
    <property type="term" value="F:metallopeptidase activity"/>
    <property type="evidence" value="ECO:0007669"/>
    <property type="project" value="UniProtKB-KW"/>
</dbReference>
<gene>
    <name evidence="2" type="ORF">ADH66_16585</name>
    <name evidence="3" type="ORF">I5Q82_06970</name>
</gene>
<feature type="transmembrane region" description="Helical" evidence="1">
    <location>
        <begin position="243"/>
        <end position="260"/>
    </location>
</feature>
<feature type="transmembrane region" description="Helical" evidence="1">
    <location>
        <begin position="212"/>
        <end position="231"/>
    </location>
</feature>
<feature type="transmembrane region" description="Helical" evidence="1">
    <location>
        <begin position="6"/>
        <end position="31"/>
    </location>
</feature>
<reference evidence="4" key="2">
    <citation type="submission" date="2017-05" db="EMBL/GenBank/DDBJ databases">
        <title>Improved OligoMM genomes.</title>
        <authorList>
            <person name="Garzetti D."/>
        </authorList>
    </citation>
    <scope>NUCLEOTIDE SEQUENCE [LARGE SCALE GENOMIC DNA]</scope>
    <source>
        <strain evidence="4">KB18</strain>
    </source>
</reference>
<reference evidence="2" key="1">
    <citation type="journal article" date="2017" name="Genome Announc.">
        <title>High-Quality Whole-Genome Sequences of the Oligo-Mouse-Microbiota Bacterial Community.</title>
        <authorList>
            <person name="Garzetti D."/>
            <person name="Brugiroux S."/>
            <person name="Bunk B."/>
            <person name="Pukall R."/>
            <person name="McCoy K.D."/>
            <person name="Macpherson A.J."/>
            <person name="Stecher B."/>
        </authorList>
    </citation>
    <scope>NUCLEOTIDE SEQUENCE</scope>
    <source>
        <strain evidence="2">KB18</strain>
    </source>
</reference>
<dbReference type="PIRSF" id="PIRSF033101">
    <property type="entry name" value="UCP033101"/>
    <property type="match status" value="1"/>
</dbReference>
<keyword evidence="1" id="KW-0472">Membrane</keyword>
<dbReference type="AlphaFoldDB" id="A0A1Z2XUK5"/>
<evidence type="ECO:0000313" key="3">
    <source>
        <dbReference type="EMBL" id="QQR31407.1"/>
    </source>
</evidence>
<feature type="transmembrane region" description="Helical" evidence="1">
    <location>
        <begin position="124"/>
        <end position="147"/>
    </location>
</feature>
<keyword evidence="3" id="KW-0378">Hydrolase</keyword>
<keyword evidence="3" id="KW-0645">Protease</keyword>
<organism evidence="3 5">
    <name type="scientific">Acutalibacter muris</name>
    <dbReference type="NCBI Taxonomy" id="1796620"/>
    <lineage>
        <taxon>Bacteria</taxon>
        <taxon>Bacillati</taxon>
        <taxon>Bacillota</taxon>
        <taxon>Clostridia</taxon>
        <taxon>Eubacteriales</taxon>
        <taxon>Acutalibacteraceae</taxon>
        <taxon>Acutalibacter</taxon>
    </lineage>
</organism>